<gene>
    <name evidence="1" type="ORF">MLD38_004971</name>
</gene>
<organism evidence="1 2">
    <name type="scientific">Melastoma candidum</name>
    <dbReference type="NCBI Taxonomy" id="119954"/>
    <lineage>
        <taxon>Eukaryota</taxon>
        <taxon>Viridiplantae</taxon>
        <taxon>Streptophyta</taxon>
        <taxon>Embryophyta</taxon>
        <taxon>Tracheophyta</taxon>
        <taxon>Spermatophyta</taxon>
        <taxon>Magnoliopsida</taxon>
        <taxon>eudicotyledons</taxon>
        <taxon>Gunneridae</taxon>
        <taxon>Pentapetalae</taxon>
        <taxon>rosids</taxon>
        <taxon>malvids</taxon>
        <taxon>Myrtales</taxon>
        <taxon>Melastomataceae</taxon>
        <taxon>Melastomatoideae</taxon>
        <taxon>Melastomateae</taxon>
        <taxon>Melastoma</taxon>
    </lineage>
</organism>
<dbReference type="Proteomes" id="UP001057402">
    <property type="component" value="Chromosome 2"/>
</dbReference>
<evidence type="ECO:0000313" key="1">
    <source>
        <dbReference type="EMBL" id="KAI4387114.1"/>
    </source>
</evidence>
<accession>A0ACB9S7T4</accession>
<reference evidence="2" key="1">
    <citation type="journal article" date="2023" name="Front. Plant Sci.">
        <title>Chromosomal-level genome assembly of Melastoma candidum provides insights into trichome evolution.</title>
        <authorList>
            <person name="Zhong Y."/>
            <person name="Wu W."/>
            <person name="Sun C."/>
            <person name="Zou P."/>
            <person name="Liu Y."/>
            <person name="Dai S."/>
            <person name="Zhou R."/>
        </authorList>
    </citation>
    <scope>NUCLEOTIDE SEQUENCE [LARGE SCALE GENOMIC DNA]</scope>
</reference>
<dbReference type="EMBL" id="CM042881">
    <property type="protein sequence ID" value="KAI4387114.1"/>
    <property type="molecule type" value="Genomic_DNA"/>
</dbReference>
<proteinExistence type="predicted"/>
<protein>
    <submittedName>
        <fullName evidence="1">Uncharacterized protein</fullName>
    </submittedName>
</protein>
<evidence type="ECO:0000313" key="2">
    <source>
        <dbReference type="Proteomes" id="UP001057402"/>
    </source>
</evidence>
<keyword evidence="2" id="KW-1185">Reference proteome</keyword>
<comment type="caution">
    <text evidence="1">The sequence shown here is derived from an EMBL/GenBank/DDBJ whole genome shotgun (WGS) entry which is preliminary data.</text>
</comment>
<name>A0ACB9S7T4_9MYRT</name>
<sequence>MLRRFRGSIVAYPLSSFPKPYSYSQSPSPSPSTFPNKKTKKKKERKPNPSPRLTHDLLRSSLSSSSDLLSLTFFLWCARQPHFFHDRPSFLRMFDVVSRLHRLHRGFPGLLHQLSRLGCPIKPQTFLLLIRICWLGGSYDLVLDVFDQMETLGFSLNTFALNVLTDVLFRVGRPDDALRVLRGSPAPNFLSFNIALCHLCRSDDSAGCLYVLRGMSRKCFYPDPRTFELVLDVLCKNSRFAQACQVLGLMITLGVPLSVLVWSILIDGFCRTKRLQMAFFLLENMIRAGCSPTVVTYTSLVKALLESEMVDDAMCILGYMEAEGCVPDLILCNVLMHGLVRNGRYEDAIGVFASMAGRRLVPDPYTFSSLFSAICLSRKFHILPNLVGNHVINADRRVFNSMLTYFCKANLPSLAVRLYGKMMMGLTPDKFSFVGLLNGLSGSGDSEEVINVYSNILTSRSVLDTHAHTVVMQALIQVGKCDEAMHLFRQAEKSTLDSISYAVAMRGLFKGGRHREVAALYDQMKESGIYPDLHVYYVMIAGYCKNKDEKMAMQILQDMVDAGVDLSCVNVVKISSRLNNFGSGCGLLIDATDLGLVPSLAAGTTLSSDMVVHAEVLGVPYSDHYQSFLEEDSIVGASSSEETFDLIAVG</sequence>